<dbReference type="InterPro" id="IPR016718">
    <property type="entry name" value="rRNA_m1G-MeTrfase_A_prd"/>
</dbReference>
<dbReference type="AlphaFoldDB" id="C1A2N5"/>
<sequence length="290" mass="30787">MRTAGSRKDGSMLAAVVDLLSCPQCAAELELVDGAAECDRGHRFDVARQGYVSLISGGATKFTGDSAEMIAARARLLGAGHFGPLMDAVSRACATTAGADLARIVEIGAGTGQYLAHVVDSLPDSRAIALDVSKFAARRAAKIHERIGSIVADVWQPLPIRDGVLSHVLCVFAPRNGPQSHRVLADDGVLVVLTPTDRHLRELIDILEMVKVDDRKVERLESSMAGLFERVSSDEVEFTMSLSHQDVLDLVGMGPSARHLTPADLAAAVAKLPQPSTVTASATVSTYRKI</sequence>
<keyword evidence="2" id="KW-0949">S-adenosyl-L-methionine</keyword>
<feature type="binding site" evidence="2">
    <location>
        <position position="199"/>
    </location>
    <ligand>
        <name>S-adenosyl-L-methionine</name>
        <dbReference type="ChEBI" id="CHEBI:59789"/>
    </ligand>
</feature>
<dbReference type="KEGG" id="rer:RER_41620"/>
<dbReference type="Proteomes" id="UP000002204">
    <property type="component" value="Chromosome"/>
</dbReference>
<evidence type="ECO:0000313" key="4">
    <source>
        <dbReference type="EMBL" id="BAH34870.1"/>
    </source>
</evidence>
<keyword evidence="1" id="KW-0862">Zinc</keyword>
<keyword evidence="4" id="KW-0489">Methyltransferase</keyword>
<dbReference type="InterPro" id="IPR048647">
    <property type="entry name" value="RlmA_N"/>
</dbReference>
<dbReference type="HOGENOM" id="CLU_050931_1_0_11"/>
<name>C1A2N5_RHOE4</name>
<dbReference type="InterPro" id="IPR029063">
    <property type="entry name" value="SAM-dependent_MTases_sf"/>
</dbReference>
<proteinExistence type="predicted"/>
<feature type="domain" description="23S rRNA (guanine(745)-N(1))-methyltransferase N-terminal" evidence="3">
    <location>
        <begin position="21"/>
        <end position="55"/>
    </location>
</feature>
<evidence type="ECO:0000256" key="1">
    <source>
        <dbReference type="PIRSR" id="PIRSR018249-1"/>
    </source>
</evidence>
<evidence type="ECO:0000313" key="5">
    <source>
        <dbReference type="Proteomes" id="UP000002204"/>
    </source>
</evidence>
<dbReference type="EMBL" id="AP008957">
    <property type="protein sequence ID" value="BAH34870.1"/>
    <property type="molecule type" value="Genomic_DNA"/>
</dbReference>
<reference evidence="5" key="1">
    <citation type="submission" date="2005-03" db="EMBL/GenBank/DDBJ databases">
        <title>Comparison of the complete genome sequences of Rhodococcus erythropolis PR4 and Rhodococcus opacus B4.</title>
        <authorList>
            <person name="Takarada H."/>
            <person name="Sekine M."/>
            <person name="Hosoyama A."/>
            <person name="Yamada R."/>
            <person name="Fujisawa T."/>
            <person name="Omata S."/>
            <person name="Shimizu A."/>
            <person name="Tsukatani N."/>
            <person name="Tanikawa S."/>
            <person name="Fujita N."/>
            <person name="Harayama S."/>
        </authorList>
    </citation>
    <scope>NUCLEOTIDE SEQUENCE [LARGE SCALE GENOMIC DNA]</scope>
    <source>
        <strain evidence="5">PR4 / NBRC 100887</strain>
    </source>
</reference>
<dbReference type="GO" id="GO:0032259">
    <property type="term" value="P:methylation"/>
    <property type="evidence" value="ECO:0007669"/>
    <property type="project" value="UniProtKB-KW"/>
</dbReference>
<dbReference type="CDD" id="cd02440">
    <property type="entry name" value="AdoMet_MTases"/>
    <property type="match status" value="1"/>
</dbReference>
<dbReference type="Pfam" id="PF21302">
    <property type="entry name" value="Zn_ribbon_RlmA"/>
    <property type="match status" value="1"/>
</dbReference>
<dbReference type="Gene3D" id="3.40.50.150">
    <property type="entry name" value="Vaccinia Virus protein VP39"/>
    <property type="match status" value="1"/>
</dbReference>
<organism evidence="4 5">
    <name type="scientific">Rhodococcus erythropolis (strain PR4 / NBRC 100887)</name>
    <dbReference type="NCBI Taxonomy" id="234621"/>
    <lineage>
        <taxon>Bacteria</taxon>
        <taxon>Bacillati</taxon>
        <taxon>Actinomycetota</taxon>
        <taxon>Actinomycetes</taxon>
        <taxon>Mycobacteriales</taxon>
        <taxon>Nocardiaceae</taxon>
        <taxon>Rhodococcus</taxon>
        <taxon>Rhodococcus erythropolis group</taxon>
    </lineage>
</organism>
<dbReference type="eggNOG" id="COG2226">
    <property type="taxonomic scope" value="Bacteria"/>
</dbReference>
<dbReference type="GO" id="GO:0008168">
    <property type="term" value="F:methyltransferase activity"/>
    <property type="evidence" value="ECO:0007669"/>
    <property type="project" value="UniProtKB-KW"/>
</dbReference>
<dbReference type="SUPFAM" id="SSF53335">
    <property type="entry name" value="S-adenosyl-L-methionine-dependent methyltransferases"/>
    <property type="match status" value="1"/>
</dbReference>
<keyword evidence="4" id="KW-0808">Transferase</keyword>
<dbReference type="PIRSF" id="PIRSF018249">
    <property type="entry name" value="MyrA_prd"/>
    <property type="match status" value="1"/>
</dbReference>
<feature type="binding site" evidence="1">
    <location>
        <position position="38"/>
    </location>
    <ligand>
        <name>Zn(2+)</name>
        <dbReference type="ChEBI" id="CHEBI:29105"/>
    </ligand>
</feature>
<dbReference type="GO" id="GO:0046872">
    <property type="term" value="F:metal ion binding"/>
    <property type="evidence" value="ECO:0007669"/>
    <property type="project" value="UniProtKB-KW"/>
</dbReference>
<feature type="binding site" evidence="2">
    <location>
        <begin position="111"/>
        <end position="112"/>
    </location>
    <ligand>
        <name>S-adenosyl-L-methionine</name>
        <dbReference type="ChEBI" id="CHEBI:59789"/>
    </ligand>
</feature>
<protein>
    <submittedName>
        <fullName evidence="4">Putative methyltransferase</fullName>
        <ecNumber evidence="4">2.1.1.-</ecNumber>
    </submittedName>
</protein>
<accession>C1A2N5</accession>
<feature type="binding site" evidence="2">
    <location>
        <position position="82"/>
    </location>
    <ligand>
        <name>S-adenosyl-L-methionine</name>
        <dbReference type="ChEBI" id="CHEBI:59789"/>
    </ligand>
</feature>
<evidence type="ECO:0000256" key="2">
    <source>
        <dbReference type="PIRSR" id="PIRSR018249-2"/>
    </source>
</evidence>
<evidence type="ECO:0000259" key="3">
    <source>
        <dbReference type="Pfam" id="PF21302"/>
    </source>
</evidence>
<gene>
    <name evidence="4" type="ordered locus">RER_41620</name>
</gene>
<feature type="binding site" evidence="1">
    <location>
        <position position="42"/>
    </location>
    <ligand>
        <name>Zn(2+)</name>
        <dbReference type="ChEBI" id="CHEBI:29105"/>
    </ligand>
</feature>
<dbReference type="EC" id="2.1.1.-" evidence="4"/>
<reference evidence="4 5" key="2">
    <citation type="journal article" date="2006" name="Environ. Microbiol.">
        <title>Sequence analysis of three plasmids harboured in Rhodococcus erythropolis strain PR4.</title>
        <authorList>
            <person name="Sekine M."/>
            <person name="Tanikawa S."/>
            <person name="Omata S."/>
            <person name="Saito M."/>
            <person name="Fujisawa T."/>
            <person name="Tsukatani N."/>
            <person name="Tajima T."/>
            <person name="Sekigawa T."/>
            <person name="Kosugi H."/>
            <person name="Matsuo Y."/>
            <person name="Nishiko R."/>
            <person name="Imamura K."/>
            <person name="Ito M."/>
            <person name="Narita H."/>
            <person name="Tago S."/>
            <person name="Fujita N."/>
            <person name="Harayama S."/>
        </authorList>
    </citation>
    <scope>NUCLEOTIDE SEQUENCE [LARGE SCALE GENOMIC DNA]</scope>
    <source>
        <strain evidence="5">PR4 / NBRC 100887</strain>
    </source>
</reference>
<keyword evidence="1" id="KW-0479">Metal-binding</keyword>